<dbReference type="InterPro" id="IPR015943">
    <property type="entry name" value="WD40/YVTN_repeat-like_dom_sf"/>
</dbReference>
<keyword evidence="5" id="KW-1133">Transmembrane helix</keyword>
<dbReference type="InterPro" id="IPR049566">
    <property type="entry name" value="WDR59_RTC1-like_RING_Znf"/>
</dbReference>
<feature type="domain" description="WDR59/RTC1-like RING zinc finger" evidence="7">
    <location>
        <begin position="1430"/>
        <end position="1479"/>
    </location>
</feature>
<feature type="compositionally biased region" description="Low complexity" evidence="4">
    <location>
        <begin position="622"/>
        <end position="636"/>
    </location>
</feature>
<feature type="repeat" description="WD" evidence="3">
    <location>
        <begin position="197"/>
        <end position="238"/>
    </location>
</feature>
<dbReference type="CDD" id="cd16692">
    <property type="entry name" value="mRING-H2-C3H3C2_WDR59"/>
    <property type="match status" value="1"/>
</dbReference>
<evidence type="ECO:0008006" key="10">
    <source>
        <dbReference type="Google" id="ProtNLM"/>
    </source>
</evidence>
<keyword evidence="5" id="KW-0472">Membrane</keyword>
<feature type="transmembrane region" description="Helical" evidence="5">
    <location>
        <begin position="1712"/>
        <end position="1730"/>
    </location>
</feature>
<feature type="transmembrane region" description="Helical" evidence="5">
    <location>
        <begin position="1781"/>
        <end position="1803"/>
    </location>
</feature>
<feature type="region of interest" description="Disordered" evidence="4">
    <location>
        <begin position="1535"/>
        <end position="1565"/>
    </location>
</feature>
<feature type="compositionally biased region" description="Low complexity" evidence="4">
    <location>
        <begin position="1146"/>
        <end position="1156"/>
    </location>
</feature>
<dbReference type="InterPro" id="IPR049567">
    <property type="entry name" value="WDR59-like"/>
</dbReference>
<dbReference type="GO" id="GO:0035859">
    <property type="term" value="C:Seh1-associated complex"/>
    <property type="evidence" value="ECO:0007669"/>
    <property type="project" value="TreeGrafter"/>
</dbReference>
<evidence type="ECO:0000256" key="1">
    <source>
        <dbReference type="ARBA" id="ARBA00022574"/>
    </source>
</evidence>
<dbReference type="EMBL" id="GL883007">
    <property type="protein sequence ID" value="EGG24291.1"/>
    <property type="molecule type" value="Genomic_DNA"/>
</dbReference>
<feature type="compositionally biased region" description="Low complexity" evidence="4">
    <location>
        <begin position="1213"/>
        <end position="1229"/>
    </location>
</feature>
<feature type="repeat" description="WD" evidence="3">
    <location>
        <begin position="239"/>
        <end position="275"/>
    </location>
</feature>
<dbReference type="InterPro" id="IPR039456">
    <property type="entry name" value="WDR59_mRING-H2-C3H3C2"/>
</dbReference>
<dbReference type="InterPro" id="IPR036322">
    <property type="entry name" value="WD40_repeat_dom_sf"/>
</dbReference>
<dbReference type="InterPro" id="IPR058581">
    <property type="entry name" value="TM_HPP"/>
</dbReference>
<feature type="compositionally biased region" description="Low complexity" evidence="4">
    <location>
        <begin position="1542"/>
        <end position="1562"/>
    </location>
</feature>
<feature type="region of interest" description="Disordered" evidence="4">
    <location>
        <begin position="407"/>
        <end position="491"/>
    </location>
</feature>
<feature type="compositionally biased region" description="Polar residues" evidence="4">
    <location>
        <begin position="39"/>
        <end position="51"/>
    </location>
</feature>
<feature type="transmembrane region" description="Helical" evidence="5">
    <location>
        <begin position="1682"/>
        <end position="1700"/>
    </location>
</feature>
<evidence type="ECO:0000256" key="2">
    <source>
        <dbReference type="ARBA" id="ARBA00022737"/>
    </source>
</evidence>
<feature type="repeat" description="WD" evidence="3">
    <location>
        <begin position="151"/>
        <end position="193"/>
    </location>
</feature>
<dbReference type="KEGG" id="dfa:DFA_06441"/>
<dbReference type="Gene3D" id="2.130.10.10">
    <property type="entry name" value="YVTN repeat-like/Quinoprotein amine dehydrogenase"/>
    <property type="match status" value="2"/>
</dbReference>
<evidence type="ECO:0000313" key="8">
    <source>
        <dbReference type="EMBL" id="EGG24291.1"/>
    </source>
</evidence>
<dbReference type="Proteomes" id="UP000007797">
    <property type="component" value="Unassembled WGS sequence"/>
</dbReference>
<organism evidence="8 9">
    <name type="scientific">Cavenderia fasciculata</name>
    <name type="common">Slime mold</name>
    <name type="synonym">Dictyostelium fasciculatum</name>
    <dbReference type="NCBI Taxonomy" id="261658"/>
    <lineage>
        <taxon>Eukaryota</taxon>
        <taxon>Amoebozoa</taxon>
        <taxon>Evosea</taxon>
        <taxon>Eumycetozoa</taxon>
        <taxon>Dictyostelia</taxon>
        <taxon>Acytosteliales</taxon>
        <taxon>Cavenderiaceae</taxon>
        <taxon>Cavenderia</taxon>
    </lineage>
</organism>
<dbReference type="OMA" id="YPCPRLC"/>
<evidence type="ECO:0000313" key="9">
    <source>
        <dbReference type="Proteomes" id="UP000007797"/>
    </source>
</evidence>
<dbReference type="PROSITE" id="PS50294">
    <property type="entry name" value="WD_REPEATS_REGION"/>
    <property type="match status" value="1"/>
</dbReference>
<keyword evidence="5" id="KW-0812">Transmembrane</keyword>
<protein>
    <recommendedName>
        <fullName evidence="10">WD40 repeat-containing protein</fullName>
    </recommendedName>
</protein>
<accession>F4PJ05</accession>
<evidence type="ECO:0000256" key="3">
    <source>
        <dbReference type="PROSITE-ProRule" id="PRU00221"/>
    </source>
</evidence>
<sequence>MSHPTPTPSQPIFTNNINNINNNNCSTTSLLAPPSSSPRTGTSAPSSFNSQQHINHNLSTYRQNLTVKFNEIINSIAVNKEGTCVCLGGKKALHIVDLESLKNVKVLPQQSKWEVSVVDWNNVSPNLIASSSNQDAFIWDTENKYPLIGQFISHNRAISDLSWSIFDQNLLATTAADGFVNLWDLRVPKRAMKVKSFNSHIVSAIQVKWNKFNPIILASAHESNLMIWDLRKETQELNSTVHIAKVSGIDWSPLDADEILTSSQDKSVKIWSYTSCKANPKPKHIFGTSYPVLRAKYLPTGKGIVTISDRGDNNIRLWSFNDFEQPIAKLSGHSDCVRSFDFRVGNKSADSNHRDLQIVSWSKDQHLRLWKLDDDSIRSQLQLPLLNLGTTTTFTNNNNNNNNHFTIVNTNNNHTATPPLTPILTSSNDPNNNSNSNSNNNNNIDHQNNISTSSSLSSLISTSITPPTTPSTPIIITNNTSTTNNNNNNILSPTTSSSYNASQFSIHHHQPTNDKETMESSYTVSGNKQEDHLNDFFMGPKELEYELKVIQNNNTANTPSLTSARDFHGAGNHHPPIISTGTPKEGRWPTPKDIIVDDIYTPGYVTTPTSTNKPTQPPLPLTPNNNNNNDDTNSSTGSITTQIHNLPPISDETVNNSNTLTDSDDNDDSLALQQGKTMDKYGTIVGNQKSIPIKASNTSPPIIPQQKVGSPGFSKSIERYLNSPLSSNHEYLLKKQPSINKDLSPTSLAMNSSSTAVAGGAWVAAPSLNSTSEVSLSSHRNSISLKSAPIITTSTTTTTSSTTATISANPLPILDNYPCPRLCGAVFSNDKLVVFSNRILNISNQKFTTPSSNMVETKPLLENDYPIAPSLTSSNAAIPTFHNYHNHHQHQQQQQNSSSKFTTPRTYKELLQLAPDNTQDHLIQQHQQQNASSNRLSSSPSRFDSPMILSAIDHNKTSLSSYGSSPRSSPASLSPMILGSGSNTGSHNRPFTTSLSISHQLRVIPISSLSPINFTLANNYTLIGEVEDICKNNLKVATSVNRKDLMRLWSTLAEITDSNLFNLNDHRFKYNKQLKRLSRVNTNEFIDDNWPVHPLGRSLIQSFMEYYNKIGDVQTMAMITCVLIISAQQLTKSIINNSLGGGTYSSSSSSSSNQWSSGGGGGDEFSLSGNTGNAGVLTTSLSHPNLTSLAFTGGNNPSTMSPGITSSMTPLFNSSTPSPNLSVSNLSLNTSTAGRSPHLGMSASFNTSNLGASFSFDSPNNNNNNINQPSTSSSSSSASNLNLITGGNTLVNSTASTLLLGQQQQQQQQQQQLQQQYQQQIIHQQLLMVQQQQQQQQEQELYQLGSSKFCDPSLCLLDPQLQQFYNHYLNSYGELLFRWGLLEKRIQVLKFLNEHDSAPSTKKVQFQTVCFKCQRTLNNNCVCPNCKVYAVKCSVCHISVRGLSSFCISCGHGGHTDHLKQWFGKRSDCPTGCKCKCVLSFSPQQPKLPRQTTPLTTGNTFAGTGNNNQSSLNYQFLQSKTINHHHHLVHSNNRSELIPDFSPSLSSTNNPPTSSSSSSSSSIPQKYIMIEPNNTTTTNNNTTTTVVEPNNNNNNNDNTTVQIEEFEVEDNVTKDGKRQHQQPLGFIERIKKWLFDYISKMKGGEKSGPRVSLEEIFWSWLGAFIGIGVVSALHYRVLEPNDMIFLVGSFAASAVLIYGAPKGPLSQPRNLVGGHFVSSIVGVIIRIIFVEQAGGPAGYIFGCALSVSLAIVAMHLTKTLHPPGGATAMIAITTTKQQWYGFYYCFVPVASGSIIMLIVALLINNLAPKRKYPVNWY</sequence>
<dbReference type="GO" id="GO:0005774">
    <property type="term" value="C:vacuolar membrane"/>
    <property type="evidence" value="ECO:0007669"/>
    <property type="project" value="TreeGrafter"/>
</dbReference>
<name>F4PJ05_CACFS</name>
<feature type="region of interest" description="Disordered" evidence="4">
    <location>
        <begin position="603"/>
        <end position="670"/>
    </location>
</feature>
<dbReference type="Pfam" id="PF04982">
    <property type="entry name" value="TM_HPP"/>
    <property type="match status" value="1"/>
</dbReference>
<reference evidence="9" key="1">
    <citation type="journal article" date="2011" name="Genome Res.">
        <title>Phylogeny-wide analysis of social amoeba genomes highlights ancient origins for complex intercellular communication.</title>
        <authorList>
            <person name="Heidel A.J."/>
            <person name="Lawal H.M."/>
            <person name="Felder M."/>
            <person name="Schilde C."/>
            <person name="Helps N.R."/>
            <person name="Tunggal B."/>
            <person name="Rivero F."/>
            <person name="John U."/>
            <person name="Schleicher M."/>
            <person name="Eichinger L."/>
            <person name="Platzer M."/>
            <person name="Noegel A.A."/>
            <person name="Schaap P."/>
            <person name="Gloeckner G."/>
        </authorList>
    </citation>
    <scope>NUCLEOTIDE SEQUENCE [LARGE SCALE GENOMIC DNA]</scope>
    <source>
        <strain evidence="9">SH3</strain>
    </source>
</reference>
<dbReference type="STRING" id="1054147.F4PJ05"/>
<dbReference type="InterPro" id="IPR001680">
    <property type="entry name" value="WD40_rpt"/>
</dbReference>
<evidence type="ECO:0000256" key="4">
    <source>
        <dbReference type="SAM" id="MobiDB-lite"/>
    </source>
</evidence>
<feature type="region of interest" description="Disordered" evidence="4">
    <location>
        <begin position="1259"/>
        <end position="1279"/>
    </location>
</feature>
<proteinExistence type="predicted"/>
<dbReference type="RefSeq" id="XP_004362142.1">
    <property type="nucleotide sequence ID" value="XM_004362085.1"/>
</dbReference>
<evidence type="ECO:0000259" key="7">
    <source>
        <dbReference type="Pfam" id="PF17120"/>
    </source>
</evidence>
<feature type="compositionally biased region" description="Polar residues" evidence="4">
    <location>
        <begin position="1200"/>
        <end position="1212"/>
    </location>
</feature>
<dbReference type="GeneID" id="14875909"/>
<dbReference type="GO" id="GO:0034198">
    <property type="term" value="P:cellular response to amino acid starvation"/>
    <property type="evidence" value="ECO:0007669"/>
    <property type="project" value="TreeGrafter"/>
</dbReference>
<evidence type="ECO:0000256" key="5">
    <source>
        <dbReference type="SAM" id="Phobius"/>
    </source>
</evidence>
<dbReference type="Pfam" id="PF00400">
    <property type="entry name" value="WD40"/>
    <property type="match status" value="2"/>
</dbReference>
<keyword evidence="2" id="KW-0677">Repeat</keyword>
<dbReference type="PANTHER" id="PTHR46170">
    <property type="entry name" value="GATOR COMPLEX PROTEIN WDR59"/>
    <property type="match status" value="1"/>
</dbReference>
<dbReference type="GO" id="GO:0035591">
    <property type="term" value="F:signaling adaptor activity"/>
    <property type="evidence" value="ECO:0007669"/>
    <property type="project" value="TreeGrafter"/>
</dbReference>
<dbReference type="InterPro" id="IPR019775">
    <property type="entry name" value="WD40_repeat_CS"/>
</dbReference>
<gene>
    <name evidence="8" type="ORF">DFA_06441</name>
</gene>
<keyword evidence="9" id="KW-1185">Reference proteome</keyword>
<dbReference type="SUPFAM" id="SSF50978">
    <property type="entry name" value="WD40 repeat-like"/>
    <property type="match status" value="1"/>
</dbReference>
<dbReference type="PANTHER" id="PTHR46170:SF1">
    <property type="entry name" value="GATOR COMPLEX PROTEIN WDR59"/>
    <property type="match status" value="1"/>
</dbReference>
<dbReference type="PROSITE" id="PS00678">
    <property type="entry name" value="WD_REPEATS_1"/>
    <property type="match status" value="1"/>
</dbReference>
<feature type="transmembrane region" description="Helical" evidence="5">
    <location>
        <begin position="1737"/>
        <end position="1756"/>
    </location>
</feature>
<dbReference type="Pfam" id="PF17120">
    <property type="entry name" value="zf-RING_16"/>
    <property type="match status" value="1"/>
</dbReference>
<dbReference type="SMART" id="SM00320">
    <property type="entry name" value="WD40"/>
    <property type="match status" value="7"/>
</dbReference>
<feature type="domain" description="HPP transmembrane region" evidence="6">
    <location>
        <begin position="1649"/>
        <end position="1813"/>
    </location>
</feature>
<dbReference type="OrthoDB" id="311712at2759"/>
<feature type="compositionally biased region" description="Low complexity" evidence="4">
    <location>
        <begin position="426"/>
        <end position="491"/>
    </location>
</feature>
<feature type="compositionally biased region" description="Low complexity" evidence="4">
    <location>
        <begin position="924"/>
        <end position="946"/>
    </location>
</feature>
<feature type="region of interest" description="Disordered" evidence="4">
    <location>
        <begin position="31"/>
        <end position="51"/>
    </location>
</feature>
<feature type="region of interest" description="Disordered" evidence="4">
    <location>
        <begin position="922"/>
        <end position="946"/>
    </location>
</feature>
<dbReference type="PROSITE" id="PS50082">
    <property type="entry name" value="WD_REPEATS_2"/>
    <property type="match status" value="3"/>
</dbReference>
<feature type="region of interest" description="Disordered" evidence="4">
    <location>
        <begin position="1146"/>
        <end position="1167"/>
    </location>
</feature>
<dbReference type="GO" id="GO:1904263">
    <property type="term" value="P:positive regulation of TORC1 signaling"/>
    <property type="evidence" value="ECO:0007669"/>
    <property type="project" value="TreeGrafter"/>
</dbReference>
<feature type="transmembrane region" description="Helical" evidence="5">
    <location>
        <begin position="1656"/>
        <end position="1675"/>
    </location>
</feature>
<feature type="region of interest" description="Disordered" evidence="4">
    <location>
        <begin position="1200"/>
        <end position="1229"/>
    </location>
</feature>
<keyword evidence="1 3" id="KW-0853">WD repeat</keyword>
<evidence type="ECO:0000259" key="6">
    <source>
        <dbReference type="Pfam" id="PF04982"/>
    </source>
</evidence>